<organism evidence="2 3">
    <name type="scientific">Panagrellus redivivus</name>
    <name type="common">Microworm</name>
    <dbReference type="NCBI Taxonomy" id="6233"/>
    <lineage>
        <taxon>Eukaryota</taxon>
        <taxon>Metazoa</taxon>
        <taxon>Ecdysozoa</taxon>
        <taxon>Nematoda</taxon>
        <taxon>Chromadorea</taxon>
        <taxon>Rhabditida</taxon>
        <taxon>Tylenchina</taxon>
        <taxon>Panagrolaimomorpha</taxon>
        <taxon>Panagrolaimoidea</taxon>
        <taxon>Panagrolaimidae</taxon>
        <taxon>Panagrellus</taxon>
    </lineage>
</organism>
<keyword evidence="1" id="KW-1133">Transmembrane helix</keyword>
<evidence type="ECO:0000313" key="3">
    <source>
        <dbReference type="WBParaSite" id="Pan_g15983.t1"/>
    </source>
</evidence>
<keyword evidence="1" id="KW-0472">Membrane</keyword>
<dbReference type="AlphaFoldDB" id="A0A7E4V4I6"/>
<dbReference type="WBParaSite" id="Pan_g15983.t1">
    <property type="protein sequence ID" value="Pan_g15983.t1"/>
    <property type="gene ID" value="Pan_g15983"/>
</dbReference>
<proteinExistence type="predicted"/>
<sequence length="321" mass="35628">MSAHQSFTAGRDDKLDDVESVYAFKGTAYDSDEKDEVVSVYAFDYEKIETEDSVYALEGLNRESSEASSDTDGGFLRLEEVVPTPIREAASADTSELLSLFCLTLTSTLLALICRFCDRVEASYCFVGPALLFACCFVYNYVDALRMDAYKIDIGRKHDAFLQWVKSRKSYIDTTEADNDAASVHTYDALDDDDAFEDDSDLTHAEAEIDTTEDNEAIDAAENASESDEIIEGDSPFGFTILNRGDDDVCGYEGKDYWITFVDESITEFLTKTTGELLILVFKGKDLKVVEHCGEEYTSFAELPTKVADLLVLARVALANL</sequence>
<dbReference type="Proteomes" id="UP000492821">
    <property type="component" value="Unassembled WGS sequence"/>
</dbReference>
<reference evidence="3" key="2">
    <citation type="submission" date="2020-10" db="UniProtKB">
        <authorList>
            <consortium name="WormBaseParasite"/>
        </authorList>
    </citation>
    <scope>IDENTIFICATION</scope>
</reference>
<feature type="transmembrane region" description="Helical" evidence="1">
    <location>
        <begin position="124"/>
        <end position="142"/>
    </location>
</feature>
<feature type="transmembrane region" description="Helical" evidence="1">
    <location>
        <begin position="97"/>
        <end position="117"/>
    </location>
</feature>
<evidence type="ECO:0000256" key="1">
    <source>
        <dbReference type="SAM" id="Phobius"/>
    </source>
</evidence>
<keyword evidence="1" id="KW-0812">Transmembrane</keyword>
<protein>
    <submittedName>
        <fullName evidence="3">DUF5880 domain-containing protein</fullName>
    </submittedName>
</protein>
<name>A0A7E4V4I6_PANRE</name>
<accession>A0A7E4V4I6</accession>
<keyword evidence="2" id="KW-1185">Reference proteome</keyword>
<evidence type="ECO:0000313" key="2">
    <source>
        <dbReference type="Proteomes" id="UP000492821"/>
    </source>
</evidence>
<reference evidence="2" key="1">
    <citation type="journal article" date="2013" name="Genetics">
        <title>The draft genome and transcriptome of Panagrellus redivivus are shaped by the harsh demands of a free-living lifestyle.</title>
        <authorList>
            <person name="Srinivasan J."/>
            <person name="Dillman A.R."/>
            <person name="Macchietto M.G."/>
            <person name="Heikkinen L."/>
            <person name="Lakso M."/>
            <person name="Fracchia K.M."/>
            <person name="Antoshechkin I."/>
            <person name="Mortazavi A."/>
            <person name="Wong G."/>
            <person name="Sternberg P.W."/>
        </authorList>
    </citation>
    <scope>NUCLEOTIDE SEQUENCE [LARGE SCALE GENOMIC DNA]</scope>
    <source>
        <strain evidence="2">MT8872</strain>
    </source>
</reference>